<keyword evidence="6 7" id="KW-0472">Membrane</keyword>
<keyword evidence="3" id="KW-1003">Cell membrane</keyword>
<accession>A0A2U1T055</accession>
<evidence type="ECO:0000256" key="7">
    <source>
        <dbReference type="SAM" id="Phobius"/>
    </source>
</evidence>
<feature type="transmembrane region" description="Helical" evidence="7">
    <location>
        <begin position="331"/>
        <end position="351"/>
    </location>
</feature>
<evidence type="ECO:0000256" key="2">
    <source>
        <dbReference type="ARBA" id="ARBA00022448"/>
    </source>
</evidence>
<dbReference type="InterPro" id="IPR003838">
    <property type="entry name" value="ABC3_permease_C"/>
</dbReference>
<comment type="subcellular location">
    <subcellularLocation>
        <location evidence="1">Cell membrane</location>
        <topology evidence="1">Multi-pass membrane protein</topology>
    </subcellularLocation>
</comment>
<dbReference type="EMBL" id="QEEX01000001">
    <property type="protein sequence ID" value="PWB97153.1"/>
    <property type="molecule type" value="Genomic_DNA"/>
</dbReference>
<name>A0A2U1T055_9MICO</name>
<evidence type="ECO:0000256" key="6">
    <source>
        <dbReference type="ARBA" id="ARBA00023136"/>
    </source>
</evidence>
<dbReference type="KEGG" id="salc:C2138_09240"/>
<reference evidence="10" key="1">
    <citation type="submission" date="2018-04" db="EMBL/GenBank/DDBJ databases">
        <authorList>
            <person name="Liu S."/>
            <person name="Wang Z."/>
            <person name="Li J."/>
        </authorList>
    </citation>
    <scope>NUCLEOTIDE SEQUENCE [LARGE SCALE GENOMIC DNA]</scope>
    <source>
        <strain evidence="10">S1194</strain>
    </source>
</reference>
<dbReference type="OrthoDB" id="5242186at2"/>
<keyword evidence="5 7" id="KW-1133">Transmembrane helix</keyword>
<keyword evidence="2" id="KW-0813">Transport</keyword>
<evidence type="ECO:0000313" key="9">
    <source>
        <dbReference type="EMBL" id="PWB97153.1"/>
    </source>
</evidence>
<dbReference type="InterPro" id="IPR051125">
    <property type="entry name" value="ABC-4/HrtB_transporter"/>
</dbReference>
<dbReference type="GO" id="GO:0005886">
    <property type="term" value="C:plasma membrane"/>
    <property type="evidence" value="ECO:0007669"/>
    <property type="project" value="UniProtKB-SubCell"/>
</dbReference>
<dbReference type="AlphaFoldDB" id="A0A2U1T055"/>
<dbReference type="PANTHER" id="PTHR43738:SF1">
    <property type="entry name" value="HEMIN TRANSPORT SYSTEM PERMEASE PROTEIN HRTB-RELATED"/>
    <property type="match status" value="1"/>
</dbReference>
<dbReference type="Pfam" id="PF02687">
    <property type="entry name" value="FtsX"/>
    <property type="match status" value="1"/>
</dbReference>
<dbReference type="PANTHER" id="PTHR43738">
    <property type="entry name" value="ABC TRANSPORTER, MEMBRANE PROTEIN"/>
    <property type="match status" value="1"/>
</dbReference>
<keyword evidence="10" id="KW-1185">Reference proteome</keyword>
<comment type="caution">
    <text evidence="9">The sequence shown here is derived from an EMBL/GenBank/DDBJ whole genome shotgun (WGS) entry which is preliminary data.</text>
</comment>
<feature type="transmembrane region" description="Helical" evidence="7">
    <location>
        <begin position="251"/>
        <end position="270"/>
    </location>
</feature>
<proteinExistence type="predicted"/>
<dbReference type="Proteomes" id="UP000244978">
    <property type="component" value="Unassembled WGS sequence"/>
</dbReference>
<evidence type="ECO:0000256" key="5">
    <source>
        <dbReference type="ARBA" id="ARBA00022989"/>
    </source>
</evidence>
<evidence type="ECO:0000259" key="8">
    <source>
        <dbReference type="Pfam" id="PF02687"/>
    </source>
</evidence>
<feature type="transmembrane region" description="Helical" evidence="7">
    <location>
        <begin position="297"/>
        <end position="319"/>
    </location>
</feature>
<gene>
    <name evidence="9" type="ORF">DF220_04355</name>
</gene>
<organism evidence="9 10">
    <name type="scientific">Homoserinimonas hongtaonis</name>
    <dbReference type="NCBI Taxonomy" id="2079791"/>
    <lineage>
        <taxon>Bacteria</taxon>
        <taxon>Bacillati</taxon>
        <taxon>Actinomycetota</taxon>
        <taxon>Actinomycetes</taxon>
        <taxon>Micrococcales</taxon>
        <taxon>Microbacteriaceae</taxon>
        <taxon>Homoserinimonas</taxon>
    </lineage>
</organism>
<dbReference type="RefSeq" id="WP_108517289.1">
    <property type="nucleotide sequence ID" value="NZ_CP026951.1"/>
</dbReference>
<evidence type="ECO:0000256" key="4">
    <source>
        <dbReference type="ARBA" id="ARBA00022692"/>
    </source>
</evidence>
<keyword evidence="4 7" id="KW-0812">Transmembrane</keyword>
<feature type="transmembrane region" description="Helical" evidence="7">
    <location>
        <begin position="15"/>
        <end position="35"/>
    </location>
</feature>
<protein>
    <submittedName>
        <fullName evidence="9">ABC transporter permease</fullName>
    </submittedName>
</protein>
<evidence type="ECO:0000256" key="1">
    <source>
        <dbReference type="ARBA" id="ARBA00004651"/>
    </source>
</evidence>
<feature type="domain" description="ABC3 transporter permease C-terminal" evidence="8">
    <location>
        <begin position="250"/>
        <end position="359"/>
    </location>
</feature>
<evidence type="ECO:0000313" key="10">
    <source>
        <dbReference type="Proteomes" id="UP000244978"/>
    </source>
</evidence>
<sequence length="367" mass="37457">MFLALRDLRFARGRFLLMGVVVALMATLSVILSGLSSGLVDHGVSGLRDMKADSFAFDETVTSDQFSRSTVDVTAAAEWEGVDGVTAATPVGSALVHAESDNGVQLSAALFGIEKGSFLEPDLIDGDGVGSVENGVVISQGIADDEIGIGDVITIDRIGTELTVVGTTGSASYGHVAVIYLPLSVWQTVAYGMPGDVPASAFEVATAIAIQHDDALSDSAVAGTSAISKTEAFNASPGYEAETSTMVLIQVFLYIISALVVGAFFTVWTVQRQPEIALLKAVGASGGYVVRDALSQVLIILVGATAVGGAAGWALGAAMPAGMPFVLEVGPVLTGFGLIIVLGAAGALVAIRQITRVDPLIALGGAR</sequence>
<evidence type="ECO:0000256" key="3">
    <source>
        <dbReference type="ARBA" id="ARBA00022475"/>
    </source>
</evidence>